<protein>
    <submittedName>
        <fullName evidence="1">Uncharacterized protein</fullName>
    </submittedName>
</protein>
<accession>A0A0E9PV54</accession>
<reference evidence="1" key="1">
    <citation type="submission" date="2014-11" db="EMBL/GenBank/DDBJ databases">
        <authorList>
            <person name="Amaro Gonzalez C."/>
        </authorList>
    </citation>
    <scope>NUCLEOTIDE SEQUENCE</scope>
</reference>
<reference evidence="1" key="2">
    <citation type="journal article" date="2015" name="Fish Shellfish Immunol.">
        <title>Early steps in the European eel (Anguilla anguilla)-Vibrio vulnificus interaction in the gills: Role of the RtxA13 toxin.</title>
        <authorList>
            <person name="Callol A."/>
            <person name="Pajuelo D."/>
            <person name="Ebbesson L."/>
            <person name="Teles M."/>
            <person name="MacKenzie S."/>
            <person name="Amaro C."/>
        </authorList>
    </citation>
    <scope>NUCLEOTIDE SEQUENCE</scope>
</reference>
<dbReference type="AlphaFoldDB" id="A0A0E9PV54"/>
<name>A0A0E9PV54_ANGAN</name>
<organism evidence="1">
    <name type="scientific">Anguilla anguilla</name>
    <name type="common">European freshwater eel</name>
    <name type="synonym">Muraena anguilla</name>
    <dbReference type="NCBI Taxonomy" id="7936"/>
    <lineage>
        <taxon>Eukaryota</taxon>
        <taxon>Metazoa</taxon>
        <taxon>Chordata</taxon>
        <taxon>Craniata</taxon>
        <taxon>Vertebrata</taxon>
        <taxon>Euteleostomi</taxon>
        <taxon>Actinopterygii</taxon>
        <taxon>Neopterygii</taxon>
        <taxon>Teleostei</taxon>
        <taxon>Anguilliformes</taxon>
        <taxon>Anguillidae</taxon>
        <taxon>Anguilla</taxon>
    </lineage>
</organism>
<dbReference type="EMBL" id="GBXM01100203">
    <property type="protein sequence ID" value="JAH08374.1"/>
    <property type="molecule type" value="Transcribed_RNA"/>
</dbReference>
<evidence type="ECO:0000313" key="1">
    <source>
        <dbReference type="EMBL" id="JAH08374.1"/>
    </source>
</evidence>
<sequence length="20" mass="2363">MRLCILRMDTVYTAILTTFT</sequence>
<proteinExistence type="predicted"/>